<accession>A0A2P6PI00</accession>
<protein>
    <submittedName>
        <fullName evidence="2">Uncharacterized protein</fullName>
    </submittedName>
</protein>
<comment type="caution">
    <text evidence="2">The sequence shown here is derived from an EMBL/GenBank/DDBJ whole genome shotgun (WGS) entry which is preliminary data.</text>
</comment>
<dbReference type="GO" id="GO:0009941">
    <property type="term" value="C:chloroplast envelope"/>
    <property type="evidence" value="ECO:0007669"/>
    <property type="project" value="TreeGrafter"/>
</dbReference>
<organism evidence="2 3">
    <name type="scientific">Rosa chinensis</name>
    <name type="common">China rose</name>
    <dbReference type="NCBI Taxonomy" id="74649"/>
    <lineage>
        <taxon>Eukaryota</taxon>
        <taxon>Viridiplantae</taxon>
        <taxon>Streptophyta</taxon>
        <taxon>Embryophyta</taxon>
        <taxon>Tracheophyta</taxon>
        <taxon>Spermatophyta</taxon>
        <taxon>Magnoliopsida</taxon>
        <taxon>eudicotyledons</taxon>
        <taxon>Gunneridae</taxon>
        <taxon>Pentapetalae</taxon>
        <taxon>rosids</taxon>
        <taxon>fabids</taxon>
        <taxon>Rosales</taxon>
        <taxon>Rosaceae</taxon>
        <taxon>Rosoideae</taxon>
        <taxon>Rosoideae incertae sedis</taxon>
        <taxon>Rosa</taxon>
    </lineage>
</organism>
<gene>
    <name evidence="2" type="ORF">RchiOBHm_Chr7g0240351</name>
</gene>
<dbReference type="Proteomes" id="UP000238479">
    <property type="component" value="Chromosome 7"/>
</dbReference>
<evidence type="ECO:0000313" key="3">
    <source>
        <dbReference type="Proteomes" id="UP000238479"/>
    </source>
</evidence>
<feature type="region of interest" description="Disordered" evidence="1">
    <location>
        <begin position="73"/>
        <end position="118"/>
    </location>
</feature>
<evidence type="ECO:0000313" key="2">
    <source>
        <dbReference type="EMBL" id="PRQ21542.1"/>
    </source>
</evidence>
<dbReference type="OMA" id="KEWSNIR"/>
<reference evidence="2 3" key="1">
    <citation type="journal article" date="2018" name="Nat. Genet.">
        <title>The Rosa genome provides new insights in the design of modern roses.</title>
        <authorList>
            <person name="Bendahmane M."/>
        </authorList>
    </citation>
    <scope>NUCLEOTIDE SEQUENCE [LARGE SCALE GENOMIC DNA]</scope>
    <source>
        <strain evidence="3">cv. Old Blush</strain>
    </source>
</reference>
<evidence type="ECO:0000256" key="1">
    <source>
        <dbReference type="SAM" id="MobiDB-lite"/>
    </source>
</evidence>
<dbReference type="PANTHER" id="PTHR31755:SF3">
    <property type="entry name" value="EXOCYST COMPLEX COMPONENT SEC6"/>
    <property type="match status" value="1"/>
</dbReference>
<dbReference type="PANTHER" id="PTHR31755">
    <property type="entry name" value="FOLATE RECEPTOR-LIKE"/>
    <property type="match status" value="1"/>
</dbReference>
<feature type="compositionally biased region" description="Low complexity" evidence="1">
    <location>
        <begin position="80"/>
        <end position="92"/>
    </location>
</feature>
<sequence length="441" mass="49500">MEVSTATLQPSCSFPLRAPKTITSDRGSYLSFIRTSSENFSLSSKPIKGFQLLVKPVRLRRLSVVAAVVGDKTSVPSDCSSGEELSVSDSSDPTLVGDEDGGNGEKGEGEGGVGSLDDHKMTRICDKLIEVFMVDKPTPTDWRRLLAFSREWDDIRPHFFKRCQVRADAEDDPGMKHKILRLGRKLKEIDEDVQRHNELLKVVRGAPSDISDIVARRRKDFTKEFFVHLHTVSESYCENLEEQNALASIGNTCLAAVQAYDSATESIEALNAAELKFQDIIDSPSVDAACRKIDHLAEKNQLDSTLVMMITKAWSAAKESSMTKDEVKDVLYHLYVTARGNLQKLMPKEIRIVKYLLTIDDPEERLSALQDAFTPGEELEGKDVDNLYTTPEKLHTWIKAVVDAYHLSREGTLIREARDLMNPKIIKKLEDLKKVVENKFL</sequence>
<dbReference type="OrthoDB" id="509361at2759"/>
<dbReference type="GO" id="GO:0009535">
    <property type="term" value="C:chloroplast thylakoid membrane"/>
    <property type="evidence" value="ECO:0007669"/>
    <property type="project" value="TreeGrafter"/>
</dbReference>
<dbReference type="AlphaFoldDB" id="A0A2P6PI00"/>
<dbReference type="EMBL" id="PDCK01000045">
    <property type="protein sequence ID" value="PRQ21542.1"/>
    <property type="molecule type" value="Genomic_DNA"/>
</dbReference>
<dbReference type="InterPro" id="IPR040320">
    <property type="entry name" value="At4g37920-like"/>
</dbReference>
<proteinExistence type="predicted"/>
<name>A0A2P6PI00_ROSCH</name>
<keyword evidence="3" id="KW-1185">Reference proteome</keyword>
<dbReference type="Gramene" id="PRQ21542">
    <property type="protein sequence ID" value="PRQ21542"/>
    <property type="gene ID" value="RchiOBHm_Chr7g0240351"/>
</dbReference>